<dbReference type="PANTHER" id="PTHR37984:SF5">
    <property type="entry name" value="PROTEIN NYNRIN-LIKE"/>
    <property type="match status" value="1"/>
</dbReference>
<evidence type="ECO:0000256" key="1">
    <source>
        <dbReference type="ARBA" id="ARBA00023268"/>
    </source>
</evidence>
<dbReference type="Proteomes" id="UP001151760">
    <property type="component" value="Unassembled WGS sequence"/>
</dbReference>
<dbReference type="InterPro" id="IPR050951">
    <property type="entry name" value="Retrovirus_Pol_polyprotein"/>
</dbReference>
<dbReference type="SUPFAM" id="SSF56672">
    <property type="entry name" value="DNA/RNA polymerases"/>
    <property type="match status" value="1"/>
</dbReference>
<comment type="caution">
    <text evidence="4">The sequence shown here is derived from an EMBL/GenBank/DDBJ whole genome shotgun (WGS) entry which is preliminary data.</text>
</comment>
<dbReference type="EMBL" id="BQNB010020298">
    <property type="protein sequence ID" value="GJT94461.1"/>
    <property type="molecule type" value="Genomic_DNA"/>
</dbReference>
<evidence type="ECO:0000259" key="3">
    <source>
        <dbReference type="PROSITE" id="PS50994"/>
    </source>
</evidence>
<reference evidence="4" key="1">
    <citation type="journal article" date="2022" name="Int. J. Mol. Sci.">
        <title>Draft Genome of Tanacetum Coccineum: Genomic Comparison of Closely Related Tanacetum-Family Plants.</title>
        <authorList>
            <person name="Yamashiro T."/>
            <person name="Shiraishi A."/>
            <person name="Nakayama K."/>
            <person name="Satake H."/>
        </authorList>
    </citation>
    <scope>NUCLEOTIDE SEQUENCE</scope>
</reference>
<dbReference type="InterPro" id="IPR043128">
    <property type="entry name" value="Rev_trsase/Diguanyl_cyclase"/>
</dbReference>
<evidence type="ECO:0000256" key="2">
    <source>
        <dbReference type="SAM" id="MobiDB-lite"/>
    </source>
</evidence>
<evidence type="ECO:0000313" key="5">
    <source>
        <dbReference type="Proteomes" id="UP001151760"/>
    </source>
</evidence>
<protein>
    <submittedName>
        <fullName evidence="4">Mitochondrial protein</fullName>
    </submittedName>
</protein>
<dbReference type="SUPFAM" id="SSF53098">
    <property type="entry name" value="Ribonuclease H-like"/>
    <property type="match status" value="1"/>
</dbReference>
<proteinExistence type="predicted"/>
<gene>
    <name evidence="4" type="ORF">Tco_1089979</name>
</gene>
<feature type="compositionally biased region" description="Polar residues" evidence="2">
    <location>
        <begin position="202"/>
        <end position="215"/>
    </location>
</feature>
<reference evidence="4" key="2">
    <citation type="submission" date="2022-01" db="EMBL/GenBank/DDBJ databases">
        <authorList>
            <person name="Yamashiro T."/>
            <person name="Shiraishi A."/>
            <person name="Satake H."/>
            <person name="Nakayama K."/>
        </authorList>
    </citation>
    <scope>NUCLEOTIDE SEQUENCE</scope>
</reference>
<dbReference type="InterPro" id="IPR036397">
    <property type="entry name" value="RNaseH_sf"/>
</dbReference>
<dbReference type="InterPro" id="IPR041577">
    <property type="entry name" value="RT_RNaseH_2"/>
</dbReference>
<sequence length="909" mass="104610">MAPSTHNIASTSTHDEPVTRQYMKDALAQLREMILGLGAQNNHGARQASQFSRLARVEFPKFYGEDVMGWIFKCDHFFLIDNNHEEEKVKIISVHLFDKALLCNRQLIKSKGENVSWPVYKEAITLRVEVSEEHAISLYLRGLPTELEMSVRTFKPKTLFDAYCLTTLQEATLEVVKKKSRPFVNQTNGRFGVINASGGNSKQPLLPVPTTNTSWKPKPHTPPRKQLTQKEYKEKRSKNLCFYCDQKYVPRHKCTGQLYSLIVLADNEEEDEEFVDDDDTLVDTTHEEVQPQISLNALSGMSTWLRGWDVKFRALVLYARKQIEKLETTDQAELMMMSIYPNTGLQLMTMEDTVRKKARVEPSLQTVIDKYVEVFEVPNKLPPASKSLEDHVQHLTVVLSKMKDHNLYAKRSKCVFETTHVEYLGHVILAEGVATDPSKVQAMQTWLIPTTLKQLRGFLGLTGYYRRFIKNFASISRPLAQLLKKNSFKWNDEAQESFLLLKEAMIQAPVLGLPNFNKPFIVEIDASGIGLEYPKYLLDQRITTPAQMKWLPKLMGFDYEVVYKQGKDNTVADALFRREDVGEIKKHYVLHNNQLVRKWKMVVGSDDSLRRDLLSYFHDGAMGGHSGVRATTHKECWVCQRCKLDLSAYPGLLQPLLIPKTAWSSISMDFIEGLPKSHRCTVIFMVVDRLTKYGHFIPLSHPFTSLQLAQVFLDQVYKLHGVPESIVLDRDKVFLSTFWKELFKLLHVKLLLSSAYHPQTDGQTELVNRCLEGYLRCMTKENPKEWFKWIPLAELWYNSNYHSSIDTTPFEALYRQPPPVHVLYVGGFSKVDIVDRSLTAREQAIGMLKFYMSRAQNRMKQQSDKNKTEREFAEGDRLNKEGLLEVELMKLLDMKIVKRNNAVAVYGLV</sequence>
<dbReference type="InterPro" id="IPR012337">
    <property type="entry name" value="RNaseH-like_sf"/>
</dbReference>
<dbReference type="PANTHER" id="PTHR37984">
    <property type="entry name" value="PROTEIN CBG26694"/>
    <property type="match status" value="1"/>
</dbReference>
<dbReference type="Gene3D" id="3.30.70.270">
    <property type="match status" value="2"/>
</dbReference>
<accession>A0ABQ5I318</accession>
<feature type="domain" description="Integrase catalytic" evidence="3">
    <location>
        <begin position="655"/>
        <end position="817"/>
    </location>
</feature>
<dbReference type="InterPro" id="IPR043502">
    <property type="entry name" value="DNA/RNA_pol_sf"/>
</dbReference>
<keyword evidence="5" id="KW-1185">Reference proteome</keyword>
<evidence type="ECO:0000313" key="4">
    <source>
        <dbReference type="EMBL" id="GJT94461.1"/>
    </source>
</evidence>
<dbReference type="Gene3D" id="3.30.420.10">
    <property type="entry name" value="Ribonuclease H-like superfamily/Ribonuclease H"/>
    <property type="match status" value="1"/>
</dbReference>
<dbReference type="Pfam" id="PF17919">
    <property type="entry name" value="RT_RNaseH_2"/>
    <property type="match status" value="1"/>
</dbReference>
<name>A0ABQ5I318_9ASTR</name>
<dbReference type="InterPro" id="IPR001584">
    <property type="entry name" value="Integrase_cat-core"/>
</dbReference>
<keyword evidence="1" id="KW-0511">Multifunctional enzyme</keyword>
<dbReference type="PROSITE" id="PS50994">
    <property type="entry name" value="INTEGRASE"/>
    <property type="match status" value="1"/>
</dbReference>
<feature type="region of interest" description="Disordered" evidence="2">
    <location>
        <begin position="202"/>
        <end position="230"/>
    </location>
</feature>
<organism evidence="4 5">
    <name type="scientific">Tanacetum coccineum</name>
    <dbReference type="NCBI Taxonomy" id="301880"/>
    <lineage>
        <taxon>Eukaryota</taxon>
        <taxon>Viridiplantae</taxon>
        <taxon>Streptophyta</taxon>
        <taxon>Embryophyta</taxon>
        <taxon>Tracheophyta</taxon>
        <taxon>Spermatophyta</taxon>
        <taxon>Magnoliopsida</taxon>
        <taxon>eudicotyledons</taxon>
        <taxon>Gunneridae</taxon>
        <taxon>Pentapetalae</taxon>
        <taxon>asterids</taxon>
        <taxon>campanulids</taxon>
        <taxon>Asterales</taxon>
        <taxon>Asteraceae</taxon>
        <taxon>Asteroideae</taxon>
        <taxon>Anthemideae</taxon>
        <taxon>Anthemidinae</taxon>
        <taxon>Tanacetum</taxon>
    </lineage>
</organism>